<evidence type="ECO:0000313" key="3">
    <source>
        <dbReference type="EMBL" id="KAK6003882.1"/>
    </source>
</evidence>
<comment type="caution">
    <text evidence="3">The sequence shown here is derived from an EMBL/GenBank/DDBJ whole genome shotgun (WGS) entry which is preliminary data.</text>
</comment>
<name>A0ABR0THQ9_AURPU</name>
<reference evidence="3 4" key="1">
    <citation type="submission" date="2023-11" db="EMBL/GenBank/DDBJ databases">
        <title>Draft genome sequence and annotation of the polyextremotolerant black yeast-like fungus Aureobasidium pullulans NRRL 62042.</title>
        <authorList>
            <person name="Dielentheis-Frenken M.R.E."/>
            <person name="Wibberg D."/>
            <person name="Blank L.M."/>
            <person name="Tiso T."/>
        </authorList>
    </citation>
    <scope>NUCLEOTIDE SEQUENCE [LARGE SCALE GENOMIC DNA]</scope>
    <source>
        <strain evidence="3 4">NRRL 62042</strain>
    </source>
</reference>
<gene>
    <name evidence="3" type="ORF">QM012_008732</name>
</gene>
<proteinExistence type="predicted"/>
<dbReference type="Proteomes" id="UP001341245">
    <property type="component" value="Unassembled WGS sequence"/>
</dbReference>
<keyword evidence="1" id="KW-0175">Coiled coil</keyword>
<evidence type="ECO:0000256" key="2">
    <source>
        <dbReference type="SAM" id="MobiDB-lite"/>
    </source>
</evidence>
<dbReference type="Gene3D" id="1.10.287.1490">
    <property type="match status" value="1"/>
</dbReference>
<feature type="region of interest" description="Disordered" evidence="2">
    <location>
        <begin position="13"/>
        <end position="34"/>
    </location>
</feature>
<sequence>MSPSLRTLIISGYESQYESGSDRTKKDSQRRKARLSCHPNELENFAKQIRKLEHETDGFKKEISDLKQELEDERTQHQELKHKHAQMTEFGEAKYAAMVAQAEAKFAELMQTIAGLESQNSWIQEQMQNKHLIDQNHITTIPPD</sequence>
<keyword evidence="4" id="KW-1185">Reference proteome</keyword>
<evidence type="ECO:0000256" key="1">
    <source>
        <dbReference type="SAM" id="Coils"/>
    </source>
</evidence>
<evidence type="ECO:0000313" key="4">
    <source>
        <dbReference type="Proteomes" id="UP001341245"/>
    </source>
</evidence>
<dbReference type="EMBL" id="JASGXD010000008">
    <property type="protein sequence ID" value="KAK6003882.1"/>
    <property type="molecule type" value="Genomic_DNA"/>
</dbReference>
<protein>
    <submittedName>
        <fullName evidence="3">Uncharacterized protein</fullName>
    </submittedName>
</protein>
<accession>A0ABR0THQ9</accession>
<organism evidence="3 4">
    <name type="scientific">Aureobasidium pullulans</name>
    <name type="common">Black yeast</name>
    <name type="synonym">Pullularia pullulans</name>
    <dbReference type="NCBI Taxonomy" id="5580"/>
    <lineage>
        <taxon>Eukaryota</taxon>
        <taxon>Fungi</taxon>
        <taxon>Dikarya</taxon>
        <taxon>Ascomycota</taxon>
        <taxon>Pezizomycotina</taxon>
        <taxon>Dothideomycetes</taxon>
        <taxon>Dothideomycetidae</taxon>
        <taxon>Dothideales</taxon>
        <taxon>Saccotheciaceae</taxon>
        <taxon>Aureobasidium</taxon>
    </lineage>
</organism>
<feature type="coiled-coil region" evidence="1">
    <location>
        <begin position="42"/>
        <end position="119"/>
    </location>
</feature>